<protein>
    <submittedName>
        <fullName evidence="2">Uncharacterized protein</fullName>
    </submittedName>
</protein>
<dbReference type="RefSeq" id="WP_377166010.1">
    <property type="nucleotide sequence ID" value="NZ_JBHSMQ010000003.1"/>
</dbReference>
<feature type="signal peptide" evidence="1">
    <location>
        <begin position="1"/>
        <end position="24"/>
    </location>
</feature>
<evidence type="ECO:0000313" key="3">
    <source>
        <dbReference type="Proteomes" id="UP001596052"/>
    </source>
</evidence>
<dbReference type="Proteomes" id="UP001596052">
    <property type="component" value="Unassembled WGS sequence"/>
</dbReference>
<accession>A0ABW0KRF3</accession>
<dbReference type="PROSITE" id="PS51318">
    <property type="entry name" value="TAT"/>
    <property type="match status" value="1"/>
</dbReference>
<evidence type="ECO:0000313" key="2">
    <source>
        <dbReference type="EMBL" id="MFC5455182.1"/>
    </source>
</evidence>
<dbReference type="InterPro" id="IPR006311">
    <property type="entry name" value="TAT_signal"/>
</dbReference>
<keyword evidence="1" id="KW-0732">Signal</keyword>
<organism evidence="2 3">
    <name type="scientific">Prosthecobacter fluviatilis</name>
    <dbReference type="NCBI Taxonomy" id="445931"/>
    <lineage>
        <taxon>Bacteria</taxon>
        <taxon>Pseudomonadati</taxon>
        <taxon>Verrucomicrobiota</taxon>
        <taxon>Verrucomicrobiia</taxon>
        <taxon>Verrucomicrobiales</taxon>
        <taxon>Verrucomicrobiaceae</taxon>
        <taxon>Prosthecobacter</taxon>
    </lineage>
</organism>
<comment type="caution">
    <text evidence="2">The sequence shown here is derived from an EMBL/GenBank/DDBJ whole genome shotgun (WGS) entry which is preliminary data.</text>
</comment>
<evidence type="ECO:0000256" key="1">
    <source>
        <dbReference type="SAM" id="SignalP"/>
    </source>
</evidence>
<proteinExistence type="predicted"/>
<reference evidence="3" key="1">
    <citation type="journal article" date="2019" name="Int. J. Syst. Evol. Microbiol.">
        <title>The Global Catalogue of Microorganisms (GCM) 10K type strain sequencing project: providing services to taxonomists for standard genome sequencing and annotation.</title>
        <authorList>
            <consortium name="The Broad Institute Genomics Platform"/>
            <consortium name="The Broad Institute Genome Sequencing Center for Infectious Disease"/>
            <person name="Wu L."/>
            <person name="Ma J."/>
        </authorList>
    </citation>
    <scope>NUCLEOTIDE SEQUENCE [LARGE SCALE GENOMIC DNA]</scope>
    <source>
        <strain evidence="3">CGMCC 4.1469</strain>
    </source>
</reference>
<dbReference type="EMBL" id="JBHSMQ010000003">
    <property type="protein sequence ID" value="MFC5455182.1"/>
    <property type="molecule type" value="Genomic_DNA"/>
</dbReference>
<sequence>MSTLSWTRRSFLMAGAAAAATAHAAPASGRKKIALIATVMFKNSHAMHFVDRLAMGYVWAGQWLPPRTDLVSLYVAQFPETDLARGRSERYHIPIYSSIADALTLGTGKLAVDGVVLIGEHGDYPENEKGQTLYPRYEFFKEIVKVFEASGRSVPVFNDKHLSTEWSKCTEMVADAKRLGFPFLAGSSLPVTRRLPAVDIPWGTPLSESVAVGYGGIEKYDYHGLETAQCMSERRRGGEAGVKSVLALRGEKMWEHAATRKNTQRLLAAALSRSHTWPVEGYPLEPVSFGWARKVFPDAFAYFIEHRDGFHTTLFMLPVRDFNYAGLNSETGQITSCQMFLPMPGSSSTTADFFNPLIHHIEDMILENRAPYPVERTLLTSGVLIAAVESLYRKGEVIQTPELDVKYTVPKESLYWRE</sequence>
<keyword evidence="3" id="KW-1185">Reference proteome</keyword>
<gene>
    <name evidence="2" type="ORF">ACFQDI_09975</name>
</gene>
<name>A0ABW0KRF3_9BACT</name>
<feature type="chain" id="PRO_5045771095" evidence="1">
    <location>
        <begin position="25"/>
        <end position="418"/>
    </location>
</feature>